<organism evidence="1 2">
    <name type="scientific">Strongylocentrotus purpuratus</name>
    <name type="common">Purple sea urchin</name>
    <dbReference type="NCBI Taxonomy" id="7668"/>
    <lineage>
        <taxon>Eukaryota</taxon>
        <taxon>Metazoa</taxon>
        <taxon>Echinodermata</taxon>
        <taxon>Eleutherozoa</taxon>
        <taxon>Echinozoa</taxon>
        <taxon>Echinoidea</taxon>
        <taxon>Euechinoidea</taxon>
        <taxon>Echinacea</taxon>
        <taxon>Camarodonta</taxon>
        <taxon>Echinidea</taxon>
        <taxon>Strongylocentrotidae</taxon>
        <taxon>Strongylocentrotus</taxon>
    </lineage>
</organism>
<dbReference type="KEGG" id="spu:105438737"/>
<reference evidence="1" key="2">
    <citation type="submission" date="2021-01" db="UniProtKB">
        <authorList>
            <consortium name="EnsemblMetazoa"/>
        </authorList>
    </citation>
    <scope>IDENTIFICATION</scope>
</reference>
<sequence>MSVANAFDLLEVEGVRDGDVSFRLDDVVQGAMEHIPEGGINRQLVGDVVKAVVAALLPVMQSIAAQVSPKVSVQKVQASLQKHDVRLDEMEQYSRRDNIVLRGVPEKEGENTNDVVIEVSASTGIKVVGADISTSHRIGRPQPNRSRPIVARFVRRDLRTDILRNKRKLRDSQHKDIMVSEHLAPGRAKLLHAVKQDDQVERVWTIDGKVHCILKGDPRKLTEVSS</sequence>
<dbReference type="Gene3D" id="3.30.70.1820">
    <property type="entry name" value="L1 transposable element, RRM domain"/>
    <property type="match status" value="1"/>
</dbReference>
<accession>A0A7M7SZQ7</accession>
<dbReference type="AlphaFoldDB" id="A0A7M7SZQ7"/>
<dbReference type="EnsemblMetazoa" id="XM_030987313">
    <property type="protein sequence ID" value="XP_030843173"/>
    <property type="gene ID" value="LOC105438737"/>
</dbReference>
<dbReference type="InterPro" id="IPR004244">
    <property type="entry name" value="Transposase_22"/>
</dbReference>
<dbReference type="PANTHER" id="PTHR11505">
    <property type="entry name" value="L1 TRANSPOSABLE ELEMENT-RELATED"/>
    <property type="match status" value="1"/>
</dbReference>
<evidence type="ECO:0000313" key="2">
    <source>
        <dbReference type="Proteomes" id="UP000007110"/>
    </source>
</evidence>
<dbReference type="GeneID" id="105438737"/>
<dbReference type="InParanoid" id="A0A7M7SZQ7"/>
<dbReference type="Proteomes" id="UP000007110">
    <property type="component" value="Unassembled WGS sequence"/>
</dbReference>
<dbReference type="RefSeq" id="XP_030843174.1">
    <property type="nucleotide sequence ID" value="XM_030987314.1"/>
</dbReference>
<keyword evidence="2" id="KW-1185">Reference proteome</keyword>
<reference evidence="2" key="1">
    <citation type="submission" date="2015-02" db="EMBL/GenBank/DDBJ databases">
        <title>Genome sequencing for Strongylocentrotus purpuratus.</title>
        <authorList>
            <person name="Murali S."/>
            <person name="Liu Y."/>
            <person name="Vee V."/>
            <person name="English A."/>
            <person name="Wang M."/>
            <person name="Skinner E."/>
            <person name="Han Y."/>
            <person name="Muzny D.M."/>
            <person name="Worley K.C."/>
            <person name="Gibbs R.A."/>
        </authorList>
    </citation>
    <scope>NUCLEOTIDE SEQUENCE</scope>
</reference>
<dbReference type="RefSeq" id="XP_030843173.1">
    <property type="nucleotide sequence ID" value="XM_030987313.1"/>
</dbReference>
<evidence type="ECO:0000313" key="1">
    <source>
        <dbReference type="EnsemblMetazoa" id="XP_030843173"/>
    </source>
</evidence>
<name>A0A7M7SZQ7_STRPU</name>
<proteinExistence type="predicted"/>
<dbReference type="OrthoDB" id="6062651at2759"/>
<dbReference type="EnsemblMetazoa" id="XM_030987314">
    <property type="protein sequence ID" value="XP_030843174"/>
    <property type="gene ID" value="LOC105438737"/>
</dbReference>
<protein>
    <submittedName>
        <fullName evidence="1">Uncharacterized protein</fullName>
    </submittedName>
</protein>